<dbReference type="AlphaFoldDB" id="A0AA47MVB6"/>
<dbReference type="PANTHER" id="PTHR45913:SF10">
    <property type="entry name" value="DUF4371 DOMAIN-CONTAINING PROTEIN"/>
    <property type="match status" value="1"/>
</dbReference>
<reference evidence="1" key="1">
    <citation type="journal article" date="2023" name="Front. Mar. Sci.">
        <title>A new Merluccius polli reference genome to investigate the effects of global change in West African waters.</title>
        <authorList>
            <person name="Mateo J.L."/>
            <person name="Blanco-Fernandez C."/>
            <person name="Garcia-Vazquez E."/>
            <person name="Machado-Schiaffino G."/>
        </authorList>
    </citation>
    <scope>NUCLEOTIDE SEQUENCE</scope>
    <source>
        <strain evidence="1">C29</strain>
        <tissue evidence="1">Fin</tissue>
    </source>
</reference>
<dbReference type="PANTHER" id="PTHR45913">
    <property type="entry name" value="EPM2A-INTERACTING PROTEIN 1"/>
    <property type="match status" value="1"/>
</dbReference>
<gene>
    <name evidence="1" type="ORF">N1851_013961</name>
</gene>
<sequence>MQVAFGNRFSEFRKENNTLSFPVTPLDIDTSQLNISAFTGVSQPDLEIELADVADKDKSLRADLEEVAPSEGHSKEHKWSDIDNLPKPDKLVFETWSAIPNTYINMKILSIFGSTYLCEQVFSSINIIKSKYRSRLTNQSLLSCLKMKVTSYSPDIGKICSELQKQNSH</sequence>
<evidence type="ECO:0008006" key="3">
    <source>
        <dbReference type="Google" id="ProtNLM"/>
    </source>
</evidence>
<accession>A0AA47MVB6</accession>
<keyword evidence="2" id="KW-1185">Reference proteome</keyword>
<evidence type="ECO:0000313" key="2">
    <source>
        <dbReference type="Proteomes" id="UP001174136"/>
    </source>
</evidence>
<evidence type="ECO:0000313" key="1">
    <source>
        <dbReference type="EMBL" id="KAK0146754.1"/>
    </source>
</evidence>
<dbReference type="EMBL" id="JAOPHQ010002560">
    <property type="protein sequence ID" value="KAK0146754.1"/>
    <property type="molecule type" value="Genomic_DNA"/>
</dbReference>
<protein>
    <recommendedName>
        <fullName evidence="3">HAT C-terminal dimerisation domain-containing protein</fullName>
    </recommendedName>
</protein>
<organism evidence="1 2">
    <name type="scientific">Merluccius polli</name>
    <name type="common">Benguela hake</name>
    <name type="synonym">Merluccius cadenati</name>
    <dbReference type="NCBI Taxonomy" id="89951"/>
    <lineage>
        <taxon>Eukaryota</taxon>
        <taxon>Metazoa</taxon>
        <taxon>Chordata</taxon>
        <taxon>Craniata</taxon>
        <taxon>Vertebrata</taxon>
        <taxon>Euteleostomi</taxon>
        <taxon>Actinopterygii</taxon>
        <taxon>Neopterygii</taxon>
        <taxon>Teleostei</taxon>
        <taxon>Neoteleostei</taxon>
        <taxon>Acanthomorphata</taxon>
        <taxon>Zeiogadaria</taxon>
        <taxon>Gadariae</taxon>
        <taxon>Gadiformes</taxon>
        <taxon>Gadoidei</taxon>
        <taxon>Merlucciidae</taxon>
        <taxon>Merluccius</taxon>
    </lineage>
</organism>
<name>A0AA47MVB6_MERPO</name>
<comment type="caution">
    <text evidence="1">The sequence shown here is derived from an EMBL/GenBank/DDBJ whole genome shotgun (WGS) entry which is preliminary data.</text>
</comment>
<dbReference type="Proteomes" id="UP001174136">
    <property type="component" value="Unassembled WGS sequence"/>
</dbReference>
<proteinExistence type="predicted"/>